<feature type="transmembrane region" description="Helical" evidence="1">
    <location>
        <begin position="433"/>
        <end position="457"/>
    </location>
</feature>
<gene>
    <name evidence="2" type="ORF">OOZ35_05760</name>
</gene>
<feature type="transmembrane region" description="Helical" evidence="1">
    <location>
        <begin position="496"/>
        <end position="519"/>
    </location>
</feature>
<comment type="caution">
    <text evidence="2">The sequence shown here is derived from an EMBL/GenBank/DDBJ whole genome shotgun (WGS) entry which is preliminary data.</text>
</comment>
<keyword evidence="1" id="KW-0812">Transmembrane</keyword>
<sequence>MKSFIFKINNYLIERYPTLWNTKVIWMLSSALVLHIIFYIFGWFALSNPETLHSYRASGIFFENGTIYFSLMISIVMLVLWLVFMFKNNAFKNFYPFTAFKLFKQFIIYFVIIITSISYYFSFNLGVKNYINYKYPDASYNQDISIANKASVFFSHNLSHYTIDKIVYPEPFNNVYCETNYDKINFDKPVIKNLGKNYQFYSLKTKTYSDTEDFQPHKIGNYLYYVNLNNQITYTFKDSVIDLSSQLKTVAPNYYNYSNVFFNKTTNNGYSEIISYDYDLYETRYKNKSLKPHIQKENFELLNRNNPEEIKSILNQFLDIAKTYKIQNNLNANTWFDLIYNPVGFEIKNLIHNEKPYVNYRYLKNVDNSIFEDYQAKLFTNYYIESDNLKKAFDNINSIKSNPILGEEVHFFMWISFFIALVIFCFRVTSLKAILFTIVSSIILTIFVSLVTAAVAYTTRHNSIDIEYFISYFIWIIGTILLVLGIFFITRIKKQIAAIILNICLIGITPYLGLILAIITMHQSDRCRDLYPKYSEREEYCHTLFDYLGIWSSYIIFVLGLIFIYLFCKNILKWRSTPEN</sequence>
<feature type="transmembrane region" description="Helical" evidence="1">
    <location>
        <begin position="409"/>
        <end position="426"/>
    </location>
</feature>
<dbReference type="RefSeq" id="WP_191072905.1">
    <property type="nucleotide sequence ID" value="NZ_CP061703.1"/>
</dbReference>
<dbReference type="EMBL" id="JAPFGC010000002">
    <property type="protein sequence ID" value="MDA0176999.1"/>
    <property type="molecule type" value="Genomic_DNA"/>
</dbReference>
<feature type="transmembrane region" description="Helical" evidence="1">
    <location>
        <begin position="24"/>
        <end position="46"/>
    </location>
</feature>
<dbReference type="Proteomes" id="UP001149142">
    <property type="component" value="Unassembled WGS sequence"/>
</dbReference>
<accession>A0ABT4RYV4</accession>
<evidence type="ECO:0000256" key="1">
    <source>
        <dbReference type="SAM" id="Phobius"/>
    </source>
</evidence>
<evidence type="ECO:0000313" key="3">
    <source>
        <dbReference type="Proteomes" id="UP001149142"/>
    </source>
</evidence>
<name>A0ABT4RYV4_9FLAO</name>
<evidence type="ECO:0008006" key="4">
    <source>
        <dbReference type="Google" id="ProtNLM"/>
    </source>
</evidence>
<feature type="transmembrane region" description="Helical" evidence="1">
    <location>
        <begin position="548"/>
        <end position="568"/>
    </location>
</feature>
<keyword evidence="3" id="KW-1185">Reference proteome</keyword>
<feature type="transmembrane region" description="Helical" evidence="1">
    <location>
        <begin position="106"/>
        <end position="123"/>
    </location>
</feature>
<protein>
    <recommendedName>
        <fullName evidence="4">ABC transporter permease</fullName>
    </recommendedName>
</protein>
<keyword evidence="1" id="KW-1133">Transmembrane helix</keyword>
<feature type="transmembrane region" description="Helical" evidence="1">
    <location>
        <begin position="66"/>
        <end position="86"/>
    </location>
</feature>
<keyword evidence="1" id="KW-0472">Membrane</keyword>
<organism evidence="2 3">
    <name type="scientific">Mesoflavibacter profundi</name>
    <dbReference type="NCBI Taxonomy" id="2708110"/>
    <lineage>
        <taxon>Bacteria</taxon>
        <taxon>Pseudomonadati</taxon>
        <taxon>Bacteroidota</taxon>
        <taxon>Flavobacteriia</taxon>
        <taxon>Flavobacteriales</taxon>
        <taxon>Flavobacteriaceae</taxon>
        <taxon>Mesoflavibacter</taxon>
    </lineage>
</organism>
<evidence type="ECO:0000313" key="2">
    <source>
        <dbReference type="EMBL" id="MDA0176999.1"/>
    </source>
</evidence>
<feature type="transmembrane region" description="Helical" evidence="1">
    <location>
        <begin position="469"/>
        <end position="489"/>
    </location>
</feature>
<proteinExistence type="predicted"/>
<reference evidence="2" key="1">
    <citation type="submission" date="2022-11" db="EMBL/GenBank/DDBJ databases">
        <title>Refractory cell wall polysaccharides provide important carbon source for microbial heterotrophs in the hadal ocean.</title>
        <authorList>
            <person name="Zhu X."/>
        </authorList>
    </citation>
    <scope>NUCLEOTIDE SEQUENCE</scope>
    <source>
        <strain evidence="2">MTRN7</strain>
    </source>
</reference>